<dbReference type="Proteomes" id="UP000583454">
    <property type="component" value="Unassembled WGS sequence"/>
</dbReference>
<sequence>MPIIVVADHAHINGGQAKVAIESALGLAARGHAVTFFAAVGPADPRMGAAGIETILLDQVDVTTTNSLARFGVQWLWNQKAAAALGELLARHDPDETVVHVHAWAKALSPSIGPVLAGSRAPVVFTMHEYYLACPNGGFYDYPVSAACHRAPVSMACISHNCDSRGYARKLMRVGRHVLMRNTGMIDNLSAVITISRLQREVLAPHMPADTKWYDVGNPIDAEPLGHKDDAAHDAPLGGFVFVGRLSAEKGAGLFAEAARLSGQRAIFVGDGPQRAELEAAYPEAAFLGWHDPAGVKKQLRAARALVFPSVWYEGQPLTVLESLALGTPVIVSDICAGREAVADGVSGLWFRSGDPASLAAAMTRLADEDTARAMSRAAYDGFWADPLTLDRHLDRLERIYREVALRPARHETASRQPATSLQSAPLT</sequence>
<evidence type="ECO:0000313" key="2">
    <source>
        <dbReference type="EMBL" id="MBB5759591.1"/>
    </source>
</evidence>
<dbReference type="Pfam" id="PF13439">
    <property type="entry name" value="Glyco_transf_4"/>
    <property type="match status" value="1"/>
</dbReference>
<dbReference type="PANTHER" id="PTHR45947">
    <property type="entry name" value="SULFOQUINOVOSYL TRANSFERASE SQD2"/>
    <property type="match status" value="1"/>
</dbReference>
<accession>A0A840ZRV5</accession>
<dbReference type="InterPro" id="IPR050194">
    <property type="entry name" value="Glycosyltransferase_grp1"/>
</dbReference>
<keyword evidence="2" id="KW-0808">Transferase</keyword>
<dbReference type="CDD" id="cd03801">
    <property type="entry name" value="GT4_PimA-like"/>
    <property type="match status" value="1"/>
</dbReference>
<dbReference type="RefSeq" id="WP_183572784.1">
    <property type="nucleotide sequence ID" value="NZ_JACHOP010000025.1"/>
</dbReference>
<protein>
    <submittedName>
        <fullName evidence="2">Glycosyltransferase involved in cell wall biosynthesis</fullName>
    </submittedName>
</protein>
<name>A0A840ZRV5_9HYPH</name>
<comment type="caution">
    <text evidence="2">The sequence shown here is derived from an EMBL/GenBank/DDBJ whole genome shotgun (WGS) entry which is preliminary data.</text>
</comment>
<dbReference type="GO" id="GO:0016757">
    <property type="term" value="F:glycosyltransferase activity"/>
    <property type="evidence" value="ECO:0007669"/>
    <property type="project" value="UniProtKB-ARBA"/>
</dbReference>
<feature type="domain" description="Glycosyltransferase subfamily 4-like N-terminal" evidence="1">
    <location>
        <begin position="14"/>
        <end position="223"/>
    </location>
</feature>
<dbReference type="AlphaFoldDB" id="A0A840ZRV5"/>
<reference evidence="2 3" key="1">
    <citation type="submission" date="2020-08" db="EMBL/GenBank/DDBJ databases">
        <title>Genomic Encyclopedia of Type Strains, Phase IV (KMG-IV): sequencing the most valuable type-strain genomes for metagenomic binning, comparative biology and taxonomic classification.</title>
        <authorList>
            <person name="Goeker M."/>
        </authorList>
    </citation>
    <scope>NUCLEOTIDE SEQUENCE [LARGE SCALE GENOMIC DNA]</scope>
    <source>
        <strain evidence="2 3">DSM 2163</strain>
    </source>
</reference>
<keyword evidence="3" id="KW-1185">Reference proteome</keyword>
<gene>
    <name evidence="2" type="ORF">HNR00_004325</name>
</gene>
<dbReference type="EMBL" id="JACHOP010000025">
    <property type="protein sequence ID" value="MBB5759591.1"/>
    <property type="molecule type" value="Genomic_DNA"/>
</dbReference>
<organism evidence="2 3">
    <name type="scientific">Methylorubrum rhodinum</name>
    <dbReference type="NCBI Taxonomy" id="29428"/>
    <lineage>
        <taxon>Bacteria</taxon>
        <taxon>Pseudomonadati</taxon>
        <taxon>Pseudomonadota</taxon>
        <taxon>Alphaproteobacteria</taxon>
        <taxon>Hyphomicrobiales</taxon>
        <taxon>Methylobacteriaceae</taxon>
        <taxon>Methylorubrum</taxon>
    </lineage>
</organism>
<dbReference type="Gene3D" id="3.40.50.2000">
    <property type="entry name" value="Glycogen Phosphorylase B"/>
    <property type="match status" value="2"/>
</dbReference>
<proteinExistence type="predicted"/>
<dbReference type="Pfam" id="PF13692">
    <property type="entry name" value="Glyco_trans_1_4"/>
    <property type="match status" value="1"/>
</dbReference>
<dbReference type="PANTHER" id="PTHR45947:SF13">
    <property type="entry name" value="TRANSFERASE"/>
    <property type="match status" value="1"/>
</dbReference>
<dbReference type="InterPro" id="IPR028098">
    <property type="entry name" value="Glyco_trans_4-like_N"/>
</dbReference>
<dbReference type="SUPFAM" id="SSF53756">
    <property type="entry name" value="UDP-Glycosyltransferase/glycogen phosphorylase"/>
    <property type="match status" value="1"/>
</dbReference>
<evidence type="ECO:0000259" key="1">
    <source>
        <dbReference type="Pfam" id="PF13439"/>
    </source>
</evidence>
<evidence type="ECO:0000313" key="3">
    <source>
        <dbReference type="Proteomes" id="UP000583454"/>
    </source>
</evidence>